<comment type="caution">
    <text evidence="3">The sequence shown here is derived from an EMBL/GenBank/DDBJ whole genome shotgun (WGS) entry which is preliminary data.</text>
</comment>
<dbReference type="RefSeq" id="WP_108955683.1">
    <property type="nucleotide sequence ID" value="NZ_BEVZ01000006.1"/>
</dbReference>
<dbReference type="Pfam" id="PF22316">
    <property type="entry name" value="ABhydrolase-like_N"/>
    <property type="match status" value="1"/>
</dbReference>
<dbReference type="InterPro" id="IPR029058">
    <property type="entry name" value="AB_hydrolase_fold"/>
</dbReference>
<dbReference type="Proteomes" id="UP001550850">
    <property type="component" value="Unassembled WGS sequence"/>
</dbReference>
<feature type="domain" description="Serine aminopeptidase S33" evidence="1">
    <location>
        <begin position="135"/>
        <end position="246"/>
    </location>
</feature>
<organism evidence="3 4">
    <name type="scientific">Streptomyces fragilis</name>
    <dbReference type="NCBI Taxonomy" id="67301"/>
    <lineage>
        <taxon>Bacteria</taxon>
        <taxon>Bacillati</taxon>
        <taxon>Actinomycetota</taxon>
        <taxon>Actinomycetes</taxon>
        <taxon>Kitasatosporales</taxon>
        <taxon>Streptomycetaceae</taxon>
        <taxon>Streptomyces</taxon>
    </lineage>
</organism>
<proteinExistence type="predicted"/>
<dbReference type="GO" id="GO:0016787">
    <property type="term" value="F:hydrolase activity"/>
    <property type="evidence" value="ECO:0007669"/>
    <property type="project" value="UniProtKB-KW"/>
</dbReference>
<dbReference type="InterPro" id="IPR022742">
    <property type="entry name" value="Hydrolase_4"/>
</dbReference>
<reference evidence="3 4" key="1">
    <citation type="submission" date="2024-06" db="EMBL/GenBank/DDBJ databases">
        <title>The Natural Products Discovery Center: Release of the First 8490 Sequenced Strains for Exploring Actinobacteria Biosynthetic Diversity.</title>
        <authorList>
            <person name="Kalkreuter E."/>
            <person name="Kautsar S.A."/>
            <person name="Yang D."/>
            <person name="Bader C.D."/>
            <person name="Teijaro C.N."/>
            <person name="Fluegel L."/>
            <person name="Davis C.M."/>
            <person name="Simpson J.R."/>
            <person name="Lauterbach L."/>
            <person name="Steele A.D."/>
            <person name="Gui C."/>
            <person name="Meng S."/>
            <person name="Li G."/>
            <person name="Viehrig K."/>
            <person name="Ye F."/>
            <person name="Su P."/>
            <person name="Kiefer A.F."/>
            <person name="Nichols A."/>
            <person name="Cepeda A.J."/>
            <person name="Yan W."/>
            <person name="Fan B."/>
            <person name="Jiang Y."/>
            <person name="Adhikari A."/>
            <person name="Zheng C.-J."/>
            <person name="Schuster L."/>
            <person name="Cowan T.M."/>
            <person name="Smanski M.J."/>
            <person name="Chevrette M.G."/>
            <person name="De Carvalho L.P.S."/>
            <person name="Shen B."/>
        </authorList>
    </citation>
    <scope>NUCLEOTIDE SEQUENCE [LARGE SCALE GENOMIC DNA]</scope>
    <source>
        <strain evidence="3 4">NPDC038104</strain>
    </source>
</reference>
<dbReference type="Pfam" id="PF12146">
    <property type="entry name" value="Hydrolase_4"/>
    <property type="match status" value="1"/>
</dbReference>
<dbReference type="EMBL" id="JBEZUR010000054">
    <property type="protein sequence ID" value="MEU3557327.1"/>
    <property type="molecule type" value="Genomic_DNA"/>
</dbReference>
<dbReference type="Gene3D" id="3.40.50.1820">
    <property type="entry name" value="alpha/beta hydrolase"/>
    <property type="match status" value="1"/>
</dbReference>
<keyword evidence="3" id="KW-0378">Hydrolase</keyword>
<gene>
    <name evidence="3" type="ORF">AB0E65_24385</name>
</gene>
<sequence>MIAEEPPAALTAFRRLNDEVFRCYEEGRLEDGIRLLRTPPPPTLPWRAELAYLLACLQGAAGRPGEALETLREALTAGGWWDPAVLDGEEDFAEVRRLPAFAALREESAGRWREALRMTRDHDVLVRPDALPARGLLLALHGAEESEQDALRAWRPALEVGFAVLAVRSSWRTSPRYRTWPRTPWALEEVDAAVAAHAGEVAGLPLTVAGFSAGGRVALQWALSRGPREVAGVVAVAPAISVEELPGSPRLPERAHLVVGARDDLLDDVREVAGRLAGCRLDVVEGAGHEVPADAIRRALA</sequence>
<accession>A0ABV2YNL6</accession>
<evidence type="ECO:0000313" key="3">
    <source>
        <dbReference type="EMBL" id="MEU3557327.1"/>
    </source>
</evidence>
<feature type="domain" description="BCE-2095-like N-terminal" evidence="2">
    <location>
        <begin position="15"/>
        <end position="115"/>
    </location>
</feature>
<evidence type="ECO:0000259" key="2">
    <source>
        <dbReference type="Pfam" id="PF22316"/>
    </source>
</evidence>
<protein>
    <submittedName>
        <fullName evidence="3">Alpha/beta hydrolase</fullName>
    </submittedName>
</protein>
<evidence type="ECO:0000313" key="4">
    <source>
        <dbReference type="Proteomes" id="UP001550850"/>
    </source>
</evidence>
<dbReference type="SUPFAM" id="SSF53474">
    <property type="entry name" value="alpha/beta-Hydrolases"/>
    <property type="match status" value="1"/>
</dbReference>
<keyword evidence="4" id="KW-1185">Reference proteome</keyword>
<dbReference type="InterPro" id="IPR054527">
    <property type="entry name" value="BCE_2095-like_N"/>
</dbReference>
<name>A0ABV2YNL6_9ACTN</name>
<evidence type="ECO:0000259" key="1">
    <source>
        <dbReference type="Pfam" id="PF12146"/>
    </source>
</evidence>